<dbReference type="RefSeq" id="WP_344972711.1">
    <property type="nucleotide sequence ID" value="NZ_BAAAVI010000023.1"/>
</dbReference>
<feature type="transmembrane region" description="Helical" evidence="8">
    <location>
        <begin position="134"/>
        <end position="150"/>
    </location>
</feature>
<sequence length="333" mass="32857">MVVASPRGAPRHAHLAGVAALLVVTAVWGSTFPLAKDLFARVPVLDVLALRCLLSAALMLALRPRALRGLDARTRRAGALLGLVYGAGLTAQSHGLAELPSAVSGFVTGSYVVMTPLLGLLWFRTPVAARTRGAVALAVAGLAAFALTAGGEGGPIPAAGLALTVAGAALYAVHVVALGRVSRPGEAYGLTVLQVGAMGVVSAVAALPGGITLPATGADWAVVAYLAALAGAAAPLAQTWAQARLPATTAAVVMSAEPVWATAFAVLLYGEAAGWPLLAGGGCVLAATALVAAPHADVPYGDDGRKPRAAGAVSVGSEPLAGSSAPPLPRGIP</sequence>
<evidence type="ECO:0000313" key="11">
    <source>
        <dbReference type="Proteomes" id="UP001500831"/>
    </source>
</evidence>
<comment type="caution">
    <text evidence="10">The sequence shown here is derived from an EMBL/GenBank/DDBJ whole genome shotgun (WGS) entry which is preliminary data.</text>
</comment>
<evidence type="ECO:0000256" key="4">
    <source>
        <dbReference type="ARBA" id="ARBA00022692"/>
    </source>
</evidence>
<dbReference type="InterPro" id="IPR051258">
    <property type="entry name" value="Diverse_Substrate_Transporter"/>
</dbReference>
<feature type="transmembrane region" description="Helical" evidence="8">
    <location>
        <begin position="249"/>
        <end position="269"/>
    </location>
</feature>
<feature type="transmembrane region" description="Helical" evidence="8">
    <location>
        <begin position="190"/>
        <end position="211"/>
    </location>
</feature>
<feature type="region of interest" description="Disordered" evidence="7">
    <location>
        <begin position="303"/>
        <end position="333"/>
    </location>
</feature>
<feature type="transmembrane region" description="Helical" evidence="8">
    <location>
        <begin position="39"/>
        <end position="62"/>
    </location>
</feature>
<evidence type="ECO:0000256" key="5">
    <source>
        <dbReference type="ARBA" id="ARBA00022989"/>
    </source>
</evidence>
<organism evidence="10 11">
    <name type="scientific">Streptosporangium fragile</name>
    <dbReference type="NCBI Taxonomy" id="46186"/>
    <lineage>
        <taxon>Bacteria</taxon>
        <taxon>Bacillati</taxon>
        <taxon>Actinomycetota</taxon>
        <taxon>Actinomycetes</taxon>
        <taxon>Streptosporangiales</taxon>
        <taxon>Streptosporangiaceae</taxon>
        <taxon>Streptosporangium</taxon>
    </lineage>
</organism>
<keyword evidence="6 8" id="KW-0472">Membrane</keyword>
<dbReference type="Pfam" id="PF00892">
    <property type="entry name" value="EamA"/>
    <property type="match status" value="2"/>
</dbReference>
<feature type="domain" description="EamA" evidence="9">
    <location>
        <begin position="160"/>
        <end position="291"/>
    </location>
</feature>
<comment type="subcellular location">
    <subcellularLocation>
        <location evidence="1">Cell membrane</location>
        <topology evidence="1">Multi-pass membrane protein</topology>
    </subcellularLocation>
</comment>
<protein>
    <recommendedName>
        <fullName evidence="9">EamA domain-containing protein</fullName>
    </recommendedName>
</protein>
<evidence type="ECO:0000259" key="9">
    <source>
        <dbReference type="Pfam" id="PF00892"/>
    </source>
</evidence>
<dbReference type="PANTHER" id="PTHR42920:SF5">
    <property type="entry name" value="EAMA DOMAIN-CONTAINING PROTEIN"/>
    <property type="match status" value="1"/>
</dbReference>
<name>A0ABN3VYS4_9ACTN</name>
<evidence type="ECO:0000313" key="10">
    <source>
        <dbReference type="EMBL" id="GAA2875119.1"/>
    </source>
</evidence>
<dbReference type="SUPFAM" id="SSF103481">
    <property type="entry name" value="Multidrug resistance efflux transporter EmrE"/>
    <property type="match status" value="2"/>
</dbReference>
<evidence type="ECO:0000256" key="3">
    <source>
        <dbReference type="ARBA" id="ARBA00022475"/>
    </source>
</evidence>
<evidence type="ECO:0000256" key="1">
    <source>
        <dbReference type="ARBA" id="ARBA00004651"/>
    </source>
</evidence>
<feature type="transmembrane region" description="Helical" evidence="8">
    <location>
        <begin position="103"/>
        <end position="122"/>
    </location>
</feature>
<dbReference type="InterPro" id="IPR000620">
    <property type="entry name" value="EamA_dom"/>
</dbReference>
<reference evidence="10 11" key="1">
    <citation type="journal article" date="2019" name="Int. J. Syst. Evol. Microbiol.">
        <title>The Global Catalogue of Microorganisms (GCM) 10K type strain sequencing project: providing services to taxonomists for standard genome sequencing and annotation.</title>
        <authorList>
            <consortium name="The Broad Institute Genomics Platform"/>
            <consortium name="The Broad Institute Genome Sequencing Center for Infectious Disease"/>
            <person name="Wu L."/>
            <person name="Ma J."/>
        </authorList>
    </citation>
    <scope>NUCLEOTIDE SEQUENCE [LARGE SCALE GENOMIC DNA]</scope>
    <source>
        <strain evidence="10 11">JCM 6242</strain>
    </source>
</reference>
<keyword evidence="5 8" id="KW-1133">Transmembrane helix</keyword>
<dbReference type="InterPro" id="IPR037185">
    <property type="entry name" value="EmrE-like"/>
</dbReference>
<accession>A0ABN3VYS4</accession>
<feature type="transmembrane region" description="Helical" evidence="8">
    <location>
        <begin position="275"/>
        <end position="296"/>
    </location>
</feature>
<evidence type="ECO:0000256" key="7">
    <source>
        <dbReference type="SAM" id="MobiDB-lite"/>
    </source>
</evidence>
<keyword evidence="3" id="KW-1003">Cell membrane</keyword>
<dbReference type="PANTHER" id="PTHR42920">
    <property type="entry name" value="OS03G0707200 PROTEIN-RELATED"/>
    <property type="match status" value="1"/>
</dbReference>
<keyword evidence="11" id="KW-1185">Reference proteome</keyword>
<dbReference type="Proteomes" id="UP001500831">
    <property type="component" value="Unassembled WGS sequence"/>
</dbReference>
<keyword evidence="4 8" id="KW-0812">Transmembrane</keyword>
<comment type="similarity">
    <text evidence="2">Belongs to the EamA transporter family.</text>
</comment>
<gene>
    <name evidence="10" type="ORF">GCM10010517_35940</name>
</gene>
<feature type="domain" description="EamA" evidence="9">
    <location>
        <begin position="16"/>
        <end position="143"/>
    </location>
</feature>
<feature type="transmembrane region" description="Helical" evidence="8">
    <location>
        <begin position="156"/>
        <end position="178"/>
    </location>
</feature>
<feature type="transmembrane region" description="Helical" evidence="8">
    <location>
        <begin position="74"/>
        <end position="91"/>
    </location>
</feature>
<evidence type="ECO:0000256" key="2">
    <source>
        <dbReference type="ARBA" id="ARBA00007362"/>
    </source>
</evidence>
<dbReference type="EMBL" id="BAAAVI010000023">
    <property type="protein sequence ID" value="GAA2875119.1"/>
    <property type="molecule type" value="Genomic_DNA"/>
</dbReference>
<proteinExistence type="inferred from homology"/>
<evidence type="ECO:0000256" key="8">
    <source>
        <dbReference type="SAM" id="Phobius"/>
    </source>
</evidence>
<evidence type="ECO:0000256" key="6">
    <source>
        <dbReference type="ARBA" id="ARBA00023136"/>
    </source>
</evidence>
<feature type="transmembrane region" description="Helical" evidence="8">
    <location>
        <begin position="217"/>
        <end position="237"/>
    </location>
</feature>